<dbReference type="FunFam" id="3.40.50.300:FF:000816">
    <property type="entry name" value="Adenylate isopentenyltransferase 5, chloroplastic"/>
    <property type="match status" value="1"/>
</dbReference>
<organism evidence="14 15">
    <name type="scientific">Escallonia herrerae</name>
    <dbReference type="NCBI Taxonomy" id="1293975"/>
    <lineage>
        <taxon>Eukaryota</taxon>
        <taxon>Viridiplantae</taxon>
        <taxon>Streptophyta</taxon>
        <taxon>Embryophyta</taxon>
        <taxon>Tracheophyta</taxon>
        <taxon>Spermatophyta</taxon>
        <taxon>Magnoliopsida</taxon>
        <taxon>eudicotyledons</taxon>
        <taxon>Gunneridae</taxon>
        <taxon>Pentapetalae</taxon>
        <taxon>asterids</taxon>
        <taxon>campanulids</taxon>
        <taxon>Escalloniales</taxon>
        <taxon>Escalloniaceae</taxon>
        <taxon>Escallonia</taxon>
    </lineage>
</organism>
<protein>
    <recommendedName>
        <fullName evidence="13">adenylate dimethylallyltransferase (ADP/ATP-dependent)</fullName>
        <ecNumber evidence="13">2.5.1.112</ecNumber>
    </recommendedName>
</protein>
<evidence type="ECO:0000256" key="12">
    <source>
        <dbReference type="ARBA" id="ARBA00055191"/>
    </source>
</evidence>
<evidence type="ECO:0000256" key="2">
    <source>
        <dbReference type="ARBA" id="ARBA00005842"/>
    </source>
</evidence>
<evidence type="ECO:0000256" key="1">
    <source>
        <dbReference type="ARBA" id="ARBA00004229"/>
    </source>
</evidence>
<comment type="catalytic activity">
    <reaction evidence="11">
        <text>dimethylallyl diphosphate + ADP = N(6)-(dimethylallyl)adenosine 5'-diphosphate + diphosphate</text>
        <dbReference type="Rhea" id="RHEA:36327"/>
        <dbReference type="ChEBI" id="CHEBI:33019"/>
        <dbReference type="ChEBI" id="CHEBI:57623"/>
        <dbReference type="ChEBI" id="CHEBI:73533"/>
        <dbReference type="ChEBI" id="CHEBI:456216"/>
        <dbReference type="EC" id="2.5.1.112"/>
    </reaction>
</comment>
<dbReference type="InterPro" id="IPR039657">
    <property type="entry name" value="Dimethylallyltransferase"/>
</dbReference>
<reference evidence="14" key="1">
    <citation type="submission" date="2022-12" db="EMBL/GenBank/DDBJ databases">
        <title>Draft genome assemblies for two species of Escallonia (Escalloniales).</title>
        <authorList>
            <person name="Chanderbali A."/>
            <person name="Dervinis C."/>
            <person name="Anghel I."/>
            <person name="Soltis D."/>
            <person name="Soltis P."/>
            <person name="Zapata F."/>
        </authorList>
    </citation>
    <scope>NUCLEOTIDE SEQUENCE</scope>
    <source>
        <strain evidence="14">UCBG64.0493</strain>
        <tissue evidence="14">Leaf</tissue>
    </source>
</reference>
<comment type="similarity">
    <text evidence="2">Belongs to the IPP transferase family.</text>
</comment>
<dbReference type="FunFam" id="1.10.287.890:FF:000002">
    <property type="entry name" value="Adenylate isopentenyltransferase 5, chloroplastic"/>
    <property type="match status" value="1"/>
</dbReference>
<evidence type="ECO:0000256" key="4">
    <source>
        <dbReference type="ARBA" id="ARBA00022640"/>
    </source>
</evidence>
<dbReference type="PANTHER" id="PTHR11088:SF89">
    <property type="entry name" value="TRNA DIMETHYLALLYLTRANSFERASE"/>
    <property type="match status" value="1"/>
</dbReference>
<dbReference type="PANTHER" id="PTHR11088">
    <property type="entry name" value="TRNA DIMETHYLALLYLTRANSFERASE"/>
    <property type="match status" value="1"/>
</dbReference>
<dbReference type="GO" id="GO:0005739">
    <property type="term" value="C:mitochondrion"/>
    <property type="evidence" value="ECO:0007669"/>
    <property type="project" value="TreeGrafter"/>
</dbReference>
<proteinExistence type="inferred from homology"/>
<dbReference type="SUPFAM" id="SSF52540">
    <property type="entry name" value="P-loop containing nucleoside triphosphate hydrolases"/>
    <property type="match status" value="1"/>
</dbReference>
<evidence type="ECO:0000256" key="13">
    <source>
        <dbReference type="ARBA" id="ARBA00066838"/>
    </source>
</evidence>
<sequence>MSMLMCKQIQPLLHIPTGGINLPVLRSRHQKEKVVVVMGATGTGKSRLSIDLATRFPAEIVNSDKMQVYEGLDIVTNKITEEERCGVPHHLLGAIDPDSEFTAGDFCNMASMAMKSVASRGQLPIIVGGSNSYVEALVDDDDYTFRSRYECCFLWVDVSMPVLHSVVTARVDRMVDAGMVDEVRKSFNPSADYSRGIRRAIGVPEFDRYFRFGESSDEVVRARLLQEAIKDTKINTCRLAWRQLEKIFRLRNAKGWKVHRLEATDVFRKHGREAEKVWEELVLAPSMDIVSQFLSNFEHEEHVDARQLRVAATGTAAMAAATH</sequence>
<dbReference type="HAMAP" id="MF_00185">
    <property type="entry name" value="IPP_trans"/>
    <property type="match status" value="1"/>
</dbReference>
<keyword evidence="3" id="KW-0150">Chloroplast</keyword>
<evidence type="ECO:0000256" key="8">
    <source>
        <dbReference type="ARBA" id="ARBA00022840"/>
    </source>
</evidence>
<dbReference type="GO" id="GO:0009691">
    <property type="term" value="P:cytokinin biosynthetic process"/>
    <property type="evidence" value="ECO:0007669"/>
    <property type="project" value="UniProtKB-KW"/>
</dbReference>
<dbReference type="Gene3D" id="3.40.50.300">
    <property type="entry name" value="P-loop containing nucleotide triphosphate hydrolases"/>
    <property type="match status" value="1"/>
</dbReference>
<dbReference type="Proteomes" id="UP001188597">
    <property type="component" value="Unassembled WGS sequence"/>
</dbReference>
<dbReference type="GO" id="GO:0009824">
    <property type="term" value="F:AMP dimethylallyltransferase activity"/>
    <property type="evidence" value="ECO:0007669"/>
    <property type="project" value="UniProtKB-ARBA"/>
</dbReference>
<dbReference type="GO" id="GO:0052622">
    <property type="term" value="F:ATP/ADP dimethylallyltransferase activity"/>
    <property type="evidence" value="ECO:0007669"/>
    <property type="project" value="UniProtKB-EC"/>
</dbReference>
<evidence type="ECO:0000256" key="7">
    <source>
        <dbReference type="ARBA" id="ARBA00022741"/>
    </source>
</evidence>
<keyword evidence="5" id="KW-0808">Transferase</keyword>
<evidence type="ECO:0000256" key="6">
    <source>
        <dbReference type="ARBA" id="ARBA00022712"/>
    </source>
</evidence>
<evidence type="ECO:0000256" key="5">
    <source>
        <dbReference type="ARBA" id="ARBA00022679"/>
    </source>
</evidence>
<keyword evidence="9" id="KW-0809">Transit peptide</keyword>
<dbReference type="EMBL" id="JAVXUP010001079">
    <property type="protein sequence ID" value="KAK3016230.1"/>
    <property type="molecule type" value="Genomic_DNA"/>
</dbReference>
<dbReference type="EC" id="2.5.1.112" evidence="13"/>
<keyword evidence="7" id="KW-0547">Nucleotide-binding</keyword>
<keyword evidence="15" id="KW-1185">Reference proteome</keyword>
<gene>
    <name evidence="14" type="ORF">RJ639_006469</name>
</gene>
<dbReference type="InterPro" id="IPR018022">
    <property type="entry name" value="IPT"/>
</dbReference>
<keyword evidence="4" id="KW-0934">Plastid</keyword>
<dbReference type="Pfam" id="PF01715">
    <property type="entry name" value="IPPT"/>
    <property type="match status" value="2"/>
</dbReference>
<comment type="function">
    <text evidence="12">Involved in cytokinin biosynthesis. Catalyzes the transfer of an isopentenyl group from dimethylallyl diphosphate (DMAPP) to ATP and ADP.</text>
</comment>
<dbReference type="Gene3D" id="1.10.287.890">
    <property type="entry name" value="Crystal structure of tRNA isopentenylpyrophosphate transferase (bh2366) domain"/>
    <property type="match status" value="1"/>
</dbReference>
<dbReference type="GO" id="GO:0006400">
    <property type="term" value="P:tRNA modification"/>
    <property type="evidence" value="ECO:0007669"/>
    <property type="project" value="TreeGrafter"/>
</dbReference>
<dbReference type="GO" id="GO:0005524">
    <property type="term" value="F:ATP binding"/>
    <property type="evidence" value="ECO:0007669"/>
    <property type="project" value="UniProtKB-KW"/>
</dbReference>
<evidence type="ECO:0000256" key="11">
    <source>
        <dbReference type="ARBA" id="ARBA00052386"/>
    </source>
</evidence>
<keyword evidence="6" id="KW-0203">Cytokinin biosynthesis</keyword>
<comment type="caution">
    <text evidence="14">The sequence shown here is derived from an EMBL/GenBank/DDBJ whole genome shotgun (WGS) entry which is preliminary data.</text>
</comment>
<dbReference type="GO" id="GO:0009507">
    <property type="term" value="C:chloroplast"/>
    <property type="evidence" value="ECO:0007669"/>
    <property type="project" value="UniProtKB-SubCell"/>
</dbReference>
<evidence type="ECO:0000313" key="14">
    <source>
        <dbReference type="EMBL" id="KAK3016230.1"/>
    </source>
</evidence>
<accession>A0AA89AUZ0</accession>
<evidence type="ECO:0000313" key="15">
    <source>
        <dbReference type="Proteomes" id="UP001188597"/>
    </source>
</evidence>
<name>A0AA89AUZ0_9ASTE</name>
<evidence type="ECO:0000256" key="9">
    <source>
        <dbReference type="ARBA" id="ARBA00022946"/>
    </source>
</evidence>
<dbReference type="InterPro" id="IPR027417">
    <property type="entry name" value="P-loop_NTPase"/>
</dbReference>
<comment type="subcellular location">
    <subcellularLocation>
        <location evidence="1">Plastid</location>
        <location evidence="1">Chloroplast</location>
    </subcellularLocation>
</comment>
<dbReference type="GO" id="GO:0052381">
    <property type="term" value="F:tRNA dimethylallyltransferase activity"/>
    <property type="evidence" value="ECO:0007669"/>
    <property type="project" value="InterPro"/>
</dbReference>
<evidence type="ECO:0000256" key="10">
    <source>
        <dbReference type="ARBA" id="ARBA00051744"/>
    </source>
</evidence>
<evidence type="ECO:0000256" key="3">
    <source>
        <dbReference type="ARBA" id="ARBA00022528"/>
    </source>
</evidence>
<dbReference type="AlphaFoldDB" id="A0AA89AUZ0"/>
<comment type="catalytic activity">
    <reaction evidence="10">
        <text>dimethylallyl diphosphate + ATP = N(6)-(dimethylallyl)adenosine 5'-triphosphate + diphosphate</text>
        <dbReference type="Rhea" id="RHEA:36331"/>
        <dbReference type="ChEBI" id="CHEBI:30616"/>
        <dbReference type="ChEBI" id="CHEBI:33019"/>
        <dbReference type="ChEBI" id="CHEBI:57623"/>
        <dbReference type="ChEBI" id="CHEBI:73532"/>
        <dbReference type="EC" id="2.5.1.112"/>
    </reaction>
</comment>
<keyword evidence="8" id="KW-0067">ATP-binding</keyword>